<evidence type="ECO:0000313" key="2">
    <source>
        <dbReference type="EMBL" id="MBH5147726.1"/>
    </source>
</evidence>
<protein>
    <submittedName>
        <fullName evidence="2">Uncharacterized protein</fullName>
    </submittedName>
</protein>
<proteinExistence type="predicted"/>
<gene>
    <name evidence="2" type="ORF">I3517_34530</name>
</gene>
<evidence type="ECO:0000313" key="3">
    <source>
        <dbReference type="Proteomes" id="UP000627573"/>
    </source>
</evidence>
<dbReference type="RefSeq" id="WP_052417043.1">
    <property type="nucleotide sequence ID" value="NZ_JAECSB010000102.1"/>
</dbReference>
<name>A0A8I0ZY73_RHOER</name>
<organism evidence="2 3">
    <name type="scientific">Rhodococcus erythropolis</name>
    <name type="common">Arthrobacter picolinophilus</name>
    <dbReference type="NCBI Taxonomy" id="1833"/>
    <lineage>
        <taxon>Bacteria</taxon>
        <taxon>Bacillati</taxon>
        <taxon>Actinomycetota</taxon>
        <taxon>Actinomycetes</taxon>
        <taxon>Mycobacteriales</taxon>
        <taxon>Nocardiaceae</taxon>
        <taxon>Rhodococcus</taxon>
        <taxon>Rhodococcus erythropolis group</taxon>
    </lineage>
</organism>
<comment type="caution">
    <text evidence="2">The sequence shown here is derived from an EMBL/GenBank/DDBJ whole genome shotgun (WGS) entry which is preliminary data.</text>
</comment>
<keyword evidence="3" id="KW-1185">Reference proteome</keyword>
<sequence>MQLKESVSDPDSSHHLRLAESSPSSIAPLACTLSASGQQNRLEQWERVLGEVEHRASVTDGLALRFPLDLDLAHTLSTLIHAELECCSFFVFQLTLTSHSMTLAVTAPGHELDVVEQMFGRP</sequence>
<dbReference type="EMBL" id="JAECSB010000102">
    <property type="protein sequence ID" value="MBH5147726.1"/>
    <property type="molecule type" value="Genomic_DNA"/>
</dbReference>
<dbReference type="Proteomes" id="UP000627573">
    <property type="component" value="Unassembled WGS sequence"/>
</dbReference>
<evidence type="ECO:0000256" key="1">
    <source>
        <dbReference type="SAM" id="MobiDB-lite"/>
    </source>
</evidence>
<reference evidence="2 3" key="1">
    <citation type="submission" date="2020-12" db="EMBL/GenBank/DDBJ databases">
        <title>Draft genome sequence of furan degrading bacterial strain FUR100.</title>
        <authorList>
            <person name="Woiski C."/>
        </authorList>
    </citation>
    <scope>NUCLEOTIDE SEQUENCE [LARGE SCALE GENOMIC DNA]</scope>
    <source>
        <strain evidence="2 3">FUR100</strain>
    </source>
</reference>
<accession>A0A8I0ZY73</accession>
<dbReference type="AlphaFoldDB" id="A0A8I0ZY73"/>
<feature type="region of interest" description="Disordered" evidence="1">
    <location>
        <begin position="1"/>
        <end position="22"/>
    </location>
</feature>